<protein>
    <submittedName>
        <fullName evidence="2">Uncharacterized protein</fullName>
    </submittedName>
</protein>
<dbReference type="InParanoid" id="A0A165C1F6"/>
<reference evidence="2 3" key="1">
    <citation type="journal article" date="2016" name="Mol. Biol. Evol.">
        <title>Comparative Genomics of Early-Diverging Mushroom-Forming Fungi Provides Insights into the Origins of Lignocellulose Decay Capabilities.</title>
        <authorList>
            <person name="Nagy L.G."/>
            <person name="Riley R."/>
            <person name="Tritt A."/>
            <person name="Adam C."/>
            <person name="Daum C."/>
            <person name="Floudas D."/>
            <person name="Sun H."/>
            <person name="Yadav J.S."/>
            <person name="Pangilinan J."/>
            <person name="Larsson K.H."/>
            <person name="Matsuura K."/>
            <person name="Barry K."/>
            <person name="Labutti K."/>
            <person name="Kuo R."/>
            <person name="Ohm R.A."/>
            <person name="Bhattacharya S.S."/>
            <person name="Shirouzu T."/>
            <person name="Yoshinaga Y."/>
            <person name="Martin F.M."/>
            <person name="Grigoriev I.V."/>
            <person name="Hibbett D.S."/>
        </authorList>
    </citation>
    <scope>NUCLEOTIDE SEQUENCE [LARGE SCALE GENOMIC DNA]</scope>
    <source>
        <strain evidence="2 3">93-53</strain>
    </source>
</reference>
<organism evidence="2 3">
    <name type="scientific">Laetiporus sulphureus 93-53</name>
    <dbReference type="NCBI Taxonomy" id="1314785"/>
    <lineage>
        <taxon>Eukaryota</taxon>
        <taxon>Fungi</taxon>
        <taxon>Dikarya</taxon>
        <taxon>Basidiomycota</taxon>
        <taxon>Agaricomycotina</taxon>
        <taxon>Agaricomycetes</taxon>
        <taxon>Polyporales</taxon>
        <taxon>Laetiporus</taxon>
    </lineage>
</organism>
<evidence type="ECO:0000313" key="3">
    <source>
        <dbReference type="Proteomes" id="UP000076871"/>
    </source>
</evidence>
<keyword evidence="3" id="KW-1185">Reference proteome</keyword>
<gene>
    <name evidence="2" type="ORF">LAESUDRAFT_738894</name>
</gene>
<proteinExistence type="predicted"/>
<feature type="compositionally biased region" description="Basic and acidic residues" evidence="1">
    <location>
        <begin position="38"/>
        <end position="85"/>
    </location>
</feature>
<dbReference type="Proteomes" id="UP000076871">
    <property type="component" value="Unassembled WGS sequence"/>
</dbReference>
<dbReference type="GeneID" id="63827974"/>
<sequence>MTETLAQHPPATPEPQFTAPQPEEPTDYPRPAAPGEQAPHHEQHEEEVPRKEKRKGSGGDEHERRLQESLYRKAELNRPRKDMHTGKNRNNIGGGGRISQPAGRPLI</sequence>
<feature type="region of interest" description="Disordered" evidence="1">
    <location>
        <begin position="1"/>
        <end position="107"/>
    </location>
</feature>
<dbReference type="RefSeq" id="XP_040759768.1">
    <property type="nucleotide sequence ID" value="XM_040910945.1"/>
</dbReference>
<dbReference type="EMBL" id="KV427656">
    <property type="protein sequence ID" value="KZT02028.1"/>
    <property type="molecule type" value="Genomic_DNA"/>
</dbReference>
<name>A0A165C1F6_9APHY</name>
<evidence type="ECO:0000256" key="1">
    <source>
        <dbReference type="SAM" id="MobiDB-lite"/>
    </source>
</evidence>
<dbReference type="OrthoDB" id="3228420at2759"/>
<accession>A0A165C1F6</accession>
<dbReference type="AlphaFoldDB" id="A0A165C1F6"/>
<evidence type="ECO:0000313" key="2">
    <source>
        <dbReference type="EMBL" id="KZT02028.1"/>
    </source>
</evidence>